<evidence type="ECO:0000313" key="2">
    <source>
        <dbReference type="Proteomes" id="UP000275048"/>
    </source>
</evidence>
<protein>
    <submittedName>
        <fullName evidence="1">Uncharacterized protein</fullName>
    </submittedName>
</protein>
<accession>A0A3M8AMR7</accession>
<dbReference type="EMBL" id="RHHB01000001">
    <property type="protein sequence ID" value="RNB52383.1"/>
    <property type="molecule type" value="Genomic_DNA"/>
</dbReference>
<dbReference type="OrthoDB" id="9838012at2"/>
<dbReference type="AlphaFoldDB" id="A0A3M8AMR7"/>
<organism evidence="1 2">
    <name type="scientific">Agromyces tardus</name>
    <dbReference type="NCBI Taxonomy" id="2583849"/>
    <lineage>
        <taxon>Bacteria</taxon>
        <taxon>Bacillati</taxon>
        <taxon>Actinomycetota</taxon>
        <taxon>Actinomycetes</taxon>
        <taxon>Micrococcales</taxon>
        <taxon>Microbacteriaceae</taxon>
        <taxon>Agromyces</taxon>
    </lineage>
</organism>
<gene>
    <name evidence="1" type="ORF">EDM22_01370</name>
</gene>
<evidence type="ECO:0000313" key="1">
    <source>
        <dbReference type="EMBL" id="RNB52383.1"/>
    </source>
</evidence>
<keyword evidence="2" id="KW-1185">Reference proteome</keyword>
<dbReference type="Proteomes" id="UP000275048">
    <property type="component" value="Unassembled WGS sequence"/>
</dbReference>
<reference evidence="1 2" key="1">
    <citation type="submission" date="2018-10" db="EMBL/GenBank/DDBJ databases">
        <title>Isolation, diversity and antibacterial activity of antinobacteria from the wheat rhizosphere soil.</title>
        <authorList>
            <person name="Sun T."/>
        </authorList>
    </citation>
    <scope>NUCLEOTIDE SEQUENCE [LARGE SCALE GENOMIC DNA]</scope>
    <source>
        <strain evidence="1 2">SJ-23</strain>
    </source>
</reference>
<comment type="caution">
    <text evidence="1">The sequence shown here is derived from an EMBL/GenBank/DDBJ whole genome shotgun (WGS) entry which is preliminary data.</text>
</comment>
<sequence length="141" mass="15090">MHQLPVPPGTPPDDEVWSDLIAYVPDVAYAPGSTEPEAVPADPVAWTLSHPDLEILDQREVMVDGVAATQIDARAKTETGWLAVEAMPFGWGGDERVVLVPLDGSWLVVRGSTFQPDVSFADDLPPGDGFSVALESIDLPD</sequence>
<proteinExistence type="predicted"/>
<name>A0A3M8AMR7_9MICO</name>